<name>A0A6M3M1W7_9ZZZZ</name>
<protein>
    <submittedName>
        <fullName evidence="2">Uncharacterized protein</fullName>
    </submittedName>
</protein>
<organism evidence="2">
    <name type="scientific">viral metagenome</name>
    <dbReference type="NCBI Taxonomy" id="1070528"/>
    <lineage>
        <taxon>unclassified sequences</taxon>
        <taxon>metagenomes</taxon>
        <taxon>organismal metagenomes</taxon>
    </lineage>
</organism>
<evidence type="ECO:0000313" key="2">
    <source>
        <dbReference type="EMBL" id="QJB01084.1"/>
    </source>
</evidence>
<evidence type="ECO:0000256" key="1">
    <source>
        <dbReference type="SAM" id="MobiDB-lite"/>
    </source>
</evidence>
<reference evidence="2" key="1">
    <citation type="submission" date="2020-03" db="EMBL/GenBank/DDBJ databases">
        <title>The deep terrestrial virosphere.</title>
        <authorList>
            <person name="Holmfeldt K."/>
            <person name="Nilsson E."/>
            <person name="Simone D."/>
            <person name="Lopez-Fernandez M."/>
            <person name="Wu X."/>
            <person name="de Brujin I."/>
            <person name="Lundin D."/>
            <person name="Andersson A."/>
            <person name="Bertilsson S."/>
            <person name="Dopson M."/>
        </authorList>
    </citation>
    <scope>NUCLEOTIDE SEQUENCE</scope>
    <source>
        <strain evidence="2">MM171A00145</strain>
    </source>
</reference>
<gene>
    <name evidence="2" type="ORF">MM171A00145_0021</name>
</gene>
<accession>A0A6M3M1W7</accession>
<feature type="compositionally biased region" description="Acidic residues" evidence="1">
    <location>
        <begin position="166"/>
        <end position="177"/>
    </location>
</feature>
<dbReference type="EMBL" id="MT143705">
    <property type="protein sequence ID" value="QJB01084.1"/>
    <property type="molecule type" value="Genomic_DNA"/>
</dbReference>
<dbReference type="AlphaFoldDB" id="A0A6M3M1W7"/>
<feature type="compositionally biased region" description="Acidic residues" evidence="1">
    <location>
        <begin position="145"/>
        <end position="159"/>
    </location>
</feature>
<proteinExistence type="predicted"/>
<feature type="region of interest" description="Disordered" evidence="1">
    <location>
        <begin position="127"/>
        <end position="177"/>
    </location>
</feature>
<sequence length="177" mass="19199">MNDVISIHGDTELKALQEKFEGVRKALAHLVALEKKRTADAKALKDAIDQADAARKALIEETIPTKKDALVQRLQQIQLQQQEVDHNEAGRSTLMSQASKDIKEATVRLRVLIEDSDQLDLFGAPVTGADADLEDDGSGKTADELFGDEGVDDDDDDEKQDQGDGWADDLDADATGG</sequence>